<evidence type="ECO:0000256" key="6">
    <source>
        <dbReference type="ARBA" id="ARBA00023054"/>
    </source>
</evidence>
<evidence type="ECO:0000256" key="1">
    <source>
        <dbReference type="ARBA" id="ARBA00004114"/>
    </source>
</evidence>
<evidence type="ECO:0000256" key="10">
    <source>
        <dbReference type="SAM" id="MobiDB-lite"/>
    </source>
</evidence>
<sequence length="377" mass="42443">MFSNPEFQTALHKLDRLLRKVRFPGPVDFSGLSTGDPVAFLPILSFSLTSFSPAVAELLMTSGLELSGKTDLRFTDTFYKVLRDVFHYKSVLNKHQFLQIGFSQRKISLTCDVINLVLLKHKQLHKASRKSQSGVYRENPSVLSSKSRSDWSQESTPWSDVPEDRISSLGEQKKGDEIQVSSQMRQCEEAESDEELEQLQTDEVEEMKCSSCVCPVSEMSELKIRLSAVEAQLQGLLSRLEDVRILEKRVEELEKRTQQKISAGGETISVKRGQWEDLLSRVFLLETKDALNNSQVKAVSPSSSSSHTLRAETSNSSHQEDQDQDHHPVQPLVEEKGEGGEKGEELRTRLENITNLLKNTSSLLKKTNSSSSLEQTE</sequence>
<dbReference type="GO" id="GO:0030496">
    <property type="term" value="C:midbody"/>
    <property type="evidence" value="ECO:0007669"/>
    <property type="project" value="UniProtKB-SubCell"/>
</dbReference>
<evidence type="ECO:0000256" key="8">
    <source>
        <dbReference type="ARBA" id="ARBA00046235"/>
    </source>
</evidence>
<dbReference type="OMA" id="VFHYKPI"/>
<organism evidence="12 13">
    <name type="scientific">Cynoglossus semilaevis</name>
    <name type="common">Tongue sole</name>
    <dbReference type="NCBI Taxonomy" id="244447"/>
    <lineage>
        <taxon>Eukaryota</taxon>
        <taxon>Metazoa</taxon>
        <taxon>Chordata</taxon>
        <taxon>Craniata</taxon>
        <taxon>Vertebrata</taxon>
        <taxon>Euteleostomi</taxon>
        <taxon>Actinopterygii</taxon>
        <taxon>Neopterygii</taxon>
        <taxon>Teleostei</taxon>
        <taxon>Neoteleostei</taxon>
        <taxon>Acanthomorphata</taxon>
        <taxon>Carangaria</taxon>
        <taxon>Pleuronectiformes</taxon>
        <taxon>Pleuronectoidei</taxon>
        <taxon>Cynoglossidae</taxon>
        <taxon>Cynoglossinae</taxon>
        <taxon>Cynoglossus</taxon>
    </lineage>
</organism>
<name>A0A3P8VRD6_CYNSE</name>
<comment type="function">
    <text evidence="8">Centriole-enriched microtubule-binding protein involved in centriole biogenesis. In collaboration with CEP295 and POC1B, is required for the centriole-to-centrosome conversion by ensuring the formation of bona fide centriole wall. Functions as a linker component that maintains centrosome cohesion. Associates with CROCC and regulates its stability and localization to the centrosome.</text>
</comment>
<protein>
    <recommendedName>
        <fullName evidence="4">Centrosomal protein of 44 kDa</fullName>
    </recommendedName>
</protein>
<feature type="compositionally biased region" description="Basic and acidic residues" evidence="10">
    <location>
        <begin position="318"/>
        <end position="350"/>
    </location>
</feature>
<dbReference type="GO" id="GO:0007099">
    <property type="term" value="P:centriole replication"/>
    <property type="evidence" value="ECO:0007669"/>
    <property type="project" value="TreeGrafter"/>
</dbReference>
<comment type="subcellular location">
    <subcellularLocation>
        <location evidence="1">Cytoplasm</location>
        <location evidence="1">Cytoskeleton</location>
        <location evidence="1">Microtubule organizing center</location>
        <location evidence="1">Centrosome</location>
        <location evidence="1">Centriole</location>
    </subcellularLocation>
    <subcellularLocation>
        <location evidence="3">Cytoplasm</location>
        <location evidence="3">Cytoskeleton</location>
        <location evidence="3">Spindle pole</location>
    </subcellularLocation>
    <subcellularLocation>
        <location evidence="2">Midbody</location>
    </subcellularLocation>
</comment>
<reference evidence="12" key="2">
    <citation type="submission" date="2025-08" db="UniProtKB">
        <authorList>
            <consortium name="Ensembl"/>
        </authorList>
    </citation>
    <scope>IDENTIFICATION</scope>
</reference>
<feature type="domain" description="Centrosomal CEP44" evidence="11">
    <location>
        <begin position="8"/>
        <end position="129"/>
    </location>
</feature>
<dbReference type="CTD" id="80817"/>
<feature type="compositionally biased region" description="Polar residues" evidence="10">
    <location>
        <begin position="307"/>
        <end position="317"/>
    </location>
</feature>
<dbReference type="AlphaFoldDB" id="A0A3P8VRD6"/>
<feature type="region of interest" description="Disordered" evidence="10">
    <location>
        <begin position="294"/>
        <end position="353"/>
    </location>
</feature>
<accession>A0A3P8VRD6</accession>
<dbReference type="GeneID" id="103383878"/>
<dbReference type="GO" id="GO:0005814">
    <property type="term" value="C:centriole"/>
    <property type="evidence" value="ECO:0007669"/>
    <property type="project" value="UniProtKB-SubCell"/>
</dbReference>
<dbReference type="STRING" id="244447.ENSCSEP00000016864"/>
<feature type="region of interest" description="Disordered" evidence="10">
    <location>
        <begin position="130"/>
        <end position="196"/>
    </location>
</feature>
<feature type="compositionally biased region" description="Basic and acidic residues" evidence="10">
    <location>
        <begin position="162"/>
        <end position="177"/>
    </location>
</feature>
<dbReference type="InParanoid" id="A0A3P8VRD6"/>
<dbReference type="KEGG" id="csem:103383878"/>
<proteinExistence type="predicted"/>
<dbReference type="PANTHER" id="PTHR31477:SF1">
    <property type="entry name" value="CENTROSOMAL PROTEIN OF 44 KDA"/>
    <property type="match status" value="1"/>
</dbReference>
<evidence type="ECO:0000256" key="4">
    <source>
        <dbReference type="ARBA" id="ARBA00014053"/>
    </source>
</evidence>
<dbReference type="GeneTree" id="ENSGT00390000009873"/>
<evidence type="ECO:0000313" key="13">
    <source>
        <dbReference type="Proteomes" id="UP000265120"/>
    </source>
</evidence>
<reference evidence="12 13" key="1">
    <citation type="journal article" date="2014" name="Nat. Genet.">
        <title>Whole-genome sequence of a flatfish provides insights into ZW sex chromosome evolution and adaptation to a benthic lifestyle.</title>
        <authorList>
            <person name="Chen S."/>
            <person name="Zhang G."/>
            <person name="Shao C."/>
            <person name="Huang Q."/>
            <person name="Liu G."/>
            <person name="Zhang P."/>
            <person name="Song W."/>
            <person name="An N."/>
            <person name="Chalopin D."/>
            <person name="Volff J.N."/>
            <person name="Hong Y."/>
            <person name="Li Q."/>
            <person name="Sha Z."/>
            <person name="Zhou H."/>
            <person name="Xie M."/>
            <person name="Yu Q."/>
            <person name="Liu Y."/>
            <person name="Xiang H."/>
            <person name="Wang N."/>
            <person name="Wu K."/>
            <person name="Yang C."/>
            <person name="Zhou Q."/>
            <person name="Liao X."/>
            <person name="Yang L."/>
            <person name="Hu Q."/>
            <person name="Zhang J."/>
            <person name="Meng L."/>
            <person name="Jin L."/>
            <person name="Tian Y."/>
            <person name="Lian J."/>
            <person name="Yang J."/>
            <person name="Miao G."/>
            <person name="Liu S."/>
            <person name="Liang Z."/>
            <person name="Yan F."/>
            <person name="Li Y."/>
            <person name="Sun B."/>
            <person name="Zhang H."/>
            <person name="Zhang J."/>
            <person name="Zhu Y."/>
            <person name="Du M."/>
            <person name="Zhao Y."/>
            <person name="Schartl M."/>
            <person name="Tang Q."/>
            <person name="Wang J."/>
        </authorList>
    </citation>
    <scope>NUCLEOTIDE SEQUENCE</scope>
</reference>
<feature type="coiled-coil region" evidence="9">
    <location>
        <begin position="219"/>
        <end position="263"/>
    </location>
</feature>
<reference evidence="12" key="3">
    <citation type="submission" date="2025-09" db="UniProtKB">
        <authorList>
            <consortium name="Ensembl"/>
        </authorList>
    </citation>
    <scope>IDENTIFICATION</scope>
</reference>
<dbReference type="Ensembl" id="ENSCSET00000017077.1">
    <property type="protein sequence ID" value="ENSCSEP00000016864.1"/>
    <property type="gene ID" value="ENSCSEG00000010831.1"/>
</dbReference>
<keyword evidence="7" id="KW-0206">Cytoskeleton</keyword>
<evidence type="ECO:0000259" key="11">
    <source>
        <dbReference type="Pfam" id="PF15007"/>
    </source>
</evidence>
<dbReference type="RefSeq" id="XP_008315419.1">
    <property type="nucleotide sequence ID" value="XM_008317197.2"/>
</dbReference>
<keyword evidence="5" id="KW-0963">Cytoplasm</keyword>
<feature type="compositionally biased region" description="Polar residues" evidence="10">
    <location>
        <begin position="141"/>
        <end position="158"/>
    </location>
</feature>
<keyword evidence="6 9" id="KW-0175">Coiled coil</keyword>
<evidence type="ECO:0000256" key="5">
    <source>
        <dbReference type="ARBA" id="ARBA00022490"/>
    </source>
</evidence>
<dbReference type="Proteomes" id="UP000265120">
    <property type="component" value="Chromosome 9"/>
</dbReference>
<evidence type="ECO:0000256" key="3">
    <source>
        <dbReference type="ARBA" id="ARBA00004647"/>
    </source>
</evidence>
<dbReference type="GO" id="GO:0000922">
    <property type="term" value="C:spindle pole"/>
    <property type="evidence" value="ECO:0007669"/>
    <property type="project" value="UniProtKB-SubCell"/>
</dbReference>
<dbReference type="FunCoup" id="A0A3P8VRD6">
    <property type="interactions" value="637"/>
</dbReference>
<dbReference type="GO" id="GO:0010457">
    <property type="term" value="P:centriole-centriole cohesion"/>
    <property type="evidence" value="ECO:0007669"/>
    <property type="project" value="TreeGrafter"/>
</dbReference>
<dbReference type="GO" id="GO:0005813">
    <property type="term" value="C:centrosome"/>
    <property type="evidence" value="ECO:0007669"/>
    <property type="project" value="TreeGrafter"/>
</dbReference>
<dbReference type="InterPro" id="IPR029157">
    <property type="entry name" value="CEP44_CC"/>
</dbReference>
<evidence type="ECO:0000256" key="7">
    <source>
        <dbReference type="ARBA" id="ARBA00023212"/>
    </source>
</evidence>
<dbReference type="OrthoDB" id="259598at2759"/>
<evidence type="ECO:0000313" key="12">
    <source>
        <dbReference type="Ensembl" id="ENSCSEP00000016864.1"/>
    </source>
</evidence>
<evidence type="ECO:0000256" key="2">
    <source>
        <dbReference type="ARBA" id="ARBA00004214"/>
    </source>
</evidence>
<evidence type="ECO:0000256" key="9">
    <source>
        <dbReference type="SAM" id="Coils"/>
    </source>
</evidence>
<dbReference type="InterPro" id="IPR033603">
    <property type="entry name" value="CEP44"/>
</dbReference>
<dbReference type="PANTHER" id="PTHR31477">
    <property type="entry name" value="CENTROSOMAL PROTEIN OF 44 KDA"/>
    <property type="match status" value="1"/>
</dbReference>
<keyword evidence="13" id="KW-1185">Reference proteome</keyword>
<dbReference type="Pfam" id="PF15007">
    <property type="entry name" value="CEP44"/>
    <property type="match status" value="1"/>
</dbReference>
<feature type="region of interest" description="Disordered" evidence="10">
    <location>
        <begin position="358"/>
        <end position="377"/>
    </location>
</feature>